<reference evidence="2" key="1">
    <citation type="journal article" date="2023" name="Mol. Biol. Evol.">
        <title>Third-Generation Sequencing Reveals the Adaptive Role of the Epigenome in Three Deep-Sea Polychaetes.</title>
        <authorList>
            <person name="Perez M."/>
            <person name="Aroh O."/>
            <person name="Sun Y."/>
            <person name="Lan Y."/>
            <person name="Juniper S.K."/>
            <person name="Young C.R."/>
            <person name="Angers B."/>
            <person name="Qian P.Y."/>
        </authorList>
    </citation>
    <scope>NUCLEOTIDE SEQUENCE</scope>
    <source>
        <strain evidence="2">R07B-5</strain>
    </source>
</reference>
<evidence type="ECO:0000256" key="1">
    <source>
        <dbReference type="SAM" id="SignalP"/>
    </source>
</evidence>
<proteinExistence type="predicted"/>
<dbReference type="EMBL" id="JAODUO010001522">
    <property type="protein sequence ID" value="KAK2162441.1"/>
    <property type="molecule type" value="Genomic_DNA"/>
</dbReference>
<evidence type="ECO:0000313" key="3">
    <source>
        <dbReference type="Proteomes" id="UP001209878"/>
    </source>
</evidence>
<evidence type="ECO:0000313" key="2">
    <source>
        <dbReference type="EMBL" id="KAK2162441.1"/>
    </source>
</evidence>
<organism evidence="2 3">
    <name type="scientific">Ridgeia piscesae</name>
    <name type="common">Tubeworm</name>
    <dbReference type="NCBI Taxonomy" id="27915"/>
    <lineage>
        <taxon>Eukaryota</taxon>
        <taxon>Metazoa</taxon>
        <taxon>Spiralia</taxon>
        <taxon>Lophotrochozoa</taxon>
        <taxon>Annelida</taxon>
        <taxon>Polychaeta</taxon>
        <taxon>Sedentaria</taxon>
        <taxon>Canalipalpata</taxon>
        <taxon>Sabellida</taxon>
        <taxon>Siboglinidae</taxon>
        <taxon>Ridgeia</taxon>
    </lineage>
</organism>
<accession>A0AAD9K0T3</accession>
<feature type="chain" id="PRO_5042191168" evidence="1">
    <location>
        <begin position="22"/>
        <end position="85"/>
    </location>
</feature>
<gene>
    <name evidence="2" type="ORF">NP493_1521g00013</name>
</gene>
<name>A0AAD9K0T3_RIDPI</name>
<protein>
    <submittedName>
        <fullName evidence="2">Uncharacterized protein</fullName>
    </submittedName>
</protein>
<keyword evidence="3" id="KW-1185">Reference proteome</keyword>
<keyword evidence="1" id="KW-0732">Signal</keyword>
<feature type="signal peptide" evidence="1">
    <location>
        <begin position="1"/>
        <end position="21"/>
    </location>
</feature>
<dbReference type="Proteomes" id="UP001209878">
    <property type="component" value="Unassembled WGS sequence"/>
</dbReference>
<dbReference type="AlphaFoldDB" id="A0AAD9K0T3"/>
<sequence length="85" mass="9866">MKTSLITSLLLVLQFYSPASAARDPLAICYITCFLKYEECMHTCPLGRSTTYIERHQLCSEWRSDCYKKCRARNKALVVIDPKDR</sequence>
<comment type="caution">
    <text evidence="2">The sequence shown here is derived from an EMBL/GenBank/DDBJ whole genome shotgun (WGS) entry which is preliminary data.</text>
</comment>